<proteinExistence type="predicted"/>
<organism evidence="1 2">
    <name type="scientific">Hymenobacter algoricola</name>
    <dbReference type="NCBI Taxonomy" id="486267"/>
    <lineage>
        <taxon>Bacteria</taxon>
        <taxon>Pseudomonadati</taxon>
        <taxon>Bacteroidota</taxon>
        <taxon>Cytophagia</taxon>
        <taxon>Cytophagales</taxon>
        <taxon>Hymenobacteraceae</taxon>
        <taxon>Hymenobacter</taxon>
    </lineage>
</organism>
<name>A0ABP7N874_9BACT</name>
<reference evidence="2" key="1">
    <citation type="journal article" date="2019" name="Int. J. Syst. Evol. Microbiol.">
        <title>The Global Catalogue of Microorganisms (GCM) 10K type strain sequencing project: providing services to taxonomists for standard genome sequencing and annotation.</title>
        <authorList>
            <consortium name="The Broad Institute Genomics Platform"/>
            <consortium name="The Broad Institute Genome Sequencing Center for Infectious Disease"/>
            <person name="Wu L."/>
            <person name="Ma J."/>
        </authorList>
    </citation>
    <scope>NUCLEOTIDE SEQUENCE [LARGE SCALE GENOMIC DNA]</scope>
    <source>
        <strain evidence="2">JCM 17214</strain>
    </source>
</reference>
<comment type="caution">
    <text evidence="1">The sequence shown here is derived from an EMBL/GenBank/DDBJ whole genome shotgun (WGS) entry which is preliminary data.</text>
</comment>
<keyword evidence="2" id="KW-1185">Reference proteome</keyword>
<protein>
    <submittedName>
        <fullName evidence="1">Uncharacterized protein</fullName>
    </submittedName>
</protein>
<gene>
    <name evidence="1" type="ORF">GCM10022406_24060</name>
</gene>
<evidence type="ECO:0000313" key="1">
    <source>
        <dbReference type="EMBL" id="GAA3939085.1"/>
    </source>
</evidence>
<dbReference type="EMBL" id="BAABDH010000040">
    <property type="protein sequence ID" value="GAA3939085.1"/>
    <property type="molecule type" value="Genomic_DNA"/>
</dbReference>
<accession>A0ABP7N874</accession>
<evidence type="ECO:0000313" key="2">
    <source>
        <dbReference type="Proteomes" id="UP001499909"/>
    </source>
</evidence>
<dbReference type="Proteomes" id="UP001499909">
    <property type="component" value="Unassembled WGS sequence"/>
</dbReference>
<sequence>MLLSCGCGAKNCDACAVEEYQLRLVFDLDSARTTGFRKAEIDAAYIVRYATPDFTGPADTVRQPIRSGSGSYRFYPAGIELLRLPAPALNAVGATVFRPEKASYRVVLPTTSHRYDVREIELTGETGKGCCACYRNARRRFRLNGQYTSADGVPGVTVLSK</sequence>